<reference evidence="3" key="1">
    <citation type="journal article" date="2019" name="Int. J. Syst. Evol. Microbiol.">
        <title>The Global Catalogue of Microorganisms (GCM) 10K type strain sequencing project: providing services to taxonomists for standard genome sequencing and annotation.</title>
        <authorList>
            <consortium name="The Broad Institute Genomics Platform"/>
            <consortium name="The Broad Institute Genome Sequencing Center for Infectious Disease"/>
            <person name="Wu L."/>
            <person name="Ma J."/>
        </authorList>
    </citation>
    <scope>NUCLEOTIDE SEQUENCE [LARGE SCALE GENOMIC DNA]</scope>
    <source>
        <strain evidence="3">JCM 3175</strain>
    </source>
</reference>
<comment type="caution">
    <text evidence="2">The sequence shown here is derived from an EMBL/GenBank/DDBJ whole genome shotgun (WGS) entry which is preliminary data.</text>
</comment>
<evidence type="ECO:0000313" key="3">
    <source>
        <dbReference type="Proteomes" id="UP001500307"/>
    </source>
</evidence>
<proteinExistence type="predicted"/>
<dbReference type="EMBL" id="BAABGU010000014">
    <property type="protein sequence ID" value="GAA4570311.1"/>
    <property type="molecule type" value="Genomic_DNA"/>
</dbReference>
<gene>
    <name evidence="2" type="ORF">GCM10023176_28560</name>
</gene>
<evidence type="ECO:0000313" key="2">
    <source>
        <dbReference type="EMBL" id="GAA4570311.1"/>
    </source>
</evidence>
<evidence type="ECO:0000256" key="1">
    <source>
        <dbReference type="SAM" id="MobiDB-lite"/>
    </source>
</evidence>
<feature type="region of interest" description="Disordered" evidence="1">
    <location>
        <begin position="1"/>
        <end position="44"/>
    </location>
</feature>
<keyword evidence="3" id="KW-1185">Reference proteome</keyword>
<dbReference type="Proteomes" id="UP001500307">
    <property type="component" value="Unassembled WGS sequence"/>
</dbReference>
<sequence length="79" mass="8191">MTDGDGQPDAPVVDGERPDGPAAGDGDGDGDGERPYGPEATPALLHHRRSVEEASDQAFGDQWSTLHDDCVGYVRAVAG</sequence>
<dbReference type="RefSeq" id="WP_346119755.1">
    <property type="nucleotide sequence ID" value="NZ_BAABGU010000014.1"/>
</dbReference>
<name>A0ABP8SLU9_9ACTN</name>
<protein>
    <submittedName>
        <fullName evidence="2">Uncharacterized protein</fullName>
    </submittedName>
</protein>
<organism evidence="2 3">
    <name type="scientific">Micromonospora coerulea</name>
    <dbReference type="NCBI Taxonomy" id="47856"/>
    <lineage>
        <taxon>Bacteria</taxon>
        <taxon>Bacillati</taxon>
        <taxon>Actinomycetota</taxon>
        <taxon>Actinomycetes</taxon>
        <taxon>Micromonosporales</taxon>
        <taxon>Micromonosporaceae</taxon>
        <taxon>Micromonospora</taxon>
    </lineage>
</organism>
<accession>A0ABP8SLU9</accession>